<feature type="compositionally biased region" description="Low complexity" evidence="1">
    <location>
        <begin position="562"/>
        <end position="580"/>
    </location>
</feature>
<sequence length="827" mass="89245">MPFALGSPFESARHLRHRGSWALLAARGGLEELVCSGMALLCLQVLWESDIPTGLSSLSFSFYFFSLVMHALSLGLSRLISLSLAFPILAPLFALSPALSHLLQSLICSSLPPRLFFTCQFIPRLTSLRPFRVSFSLFRPLSRLSLSSPLISSQSLFSLILSVSLPPLSLFSCFLLSVLSVTPSLLVLPFLPPFSPGSFFPPPFICSLILPPSPSLLFPSFPLLTLPPLSLSSPFFPFSLFSSRMLLPFPFRLLLSKHLSSLPSHLSFPSPLPQPSSFPHPLSGPLFFLPFSPLSLLLSSPSGSHHPDPSPLLSLLSFSCLNPSYSLPSLPILPSTSFFPLSTPSLFTFSPSLPPPFPALLASLASYPFPSFLTFFPLSSQPTSRTPSLASSRRTYSFLPPLPPSLSLLAASSLPLPPSPIPAPLLPSLQKPPTQHDRPKLLVNSRRPRRKNPFGRQWRALGYAVTAVAGTRPSELLFALISVETFCHARVYAGNETLFVRGFFSGATTQLLPPPPSSSPPFPPTPTIRSLFPPPPPPIPPPSSPHSPPITTPPNSLPSPRPLISSSPQLSPFPSSYSIPTPFPSPSNSLPPPSSPASPPPPPTSPPQFPSLPHPPSHPSFRPPPSPTLISHPTKLPFSSPIPYPTPLPTPPIPLLSLLLPFPHHLLPHLPLSPPHPSLSPPLSTSHPTPHTSPKAPNSPLLLPLPNPQPPPPSPDPSSHIPQLPPPPLLPLSPSPPAHSHSPSSPPPLLPLHHHHQTPQPKPNSKNSSFFHHDQKPTVTASCVFRLRVHVFEAVSSVRIFCLHCFSLSSGGLFLCYFGLSFVYLLL</sequence>
<feature type="transmembrane region" description="Helical" evidence="2">
    <location>
        <begin position="806"/>
        <end position="826"/>
    </location>
</feature>
<keyword evidence="2" id="KW-0812">Transmembrane</keyword>
<gene>
    <name evidence="3" type="ORF">C7M84_009356</name>
</gene>
<feature type="region of interest" description="Disordered" evidence="1">
    <location>
        <begin position="677"/>
        <end position="772"/>
    </location>
</feature>
<feature type="compositionally biased region" description="Pro residues" evidence="1">
    <location>
        <begin position="723"/>
        <end position="737"/>
    </location>
</feature>
<accession>A0A423T757</accession>
<evidence type="ECO:0000313" key="4">
    <source>
        <dbReference type="Proteomes" id="UP000283509"/>
    </source>
</evidence>
<keyword evidence="2" id="KW-1133">Transmembrane helix</keyword>
<keyword evidence="2" id="KW-0472">Membrane</keyword>
<evidence type="ECO:0000256" key="1">
    <source>
        <dbReference type="SAM" id="MobiDB-lite"/>
    </source>
</evidence>
<protein>
    <submittedName>
        <fullName evidence="3">Uncharacterized protein</fullName>
    </submittedName>
</protein>
<feature type="compositionally biased region" description="Pro residues" evidence="1">
    <location>
        <begin position="581"/>
        <end position="627"/>
    </location>
</feature>
<feature type="compositionally biased region" description="Pro residues" evidence="1">
    <location>
        <begin position="512"/>
        <end position="561"/>
    </location>
</feature>
<dbReference type="AlphaFoldDB" id="A0A423T757"/>
<feature type="region of interest" description="Disordered" evidence="1">
    <location>
        <begin position="511"/>
        <end position="644"/>
    </location>
</feature>
<feature type="compositionally biased region" description="Low complexity" evidence="1">
    <location>
        <begin position="681"/>
        <end position="702"/>
    </location>
</feature>
<comment type="caution">
    <text evidence="3">The sequence shown here is derived from an EMBL/GenBank/DDBJ whole genome shotgun (WGS) entry which is preliminary data.</text>
</comment>
<evidence type="ECO:0000313" key="3">
    <source>
        <dbReference type="EMBL" id="ROT72284.1"/>
    </source>
</evidence>
<dbReference type="EMBL" id="QCYY01002184">
    <property type="protein sequence ID" value="ROT72284.1"/>
    <property type="molecule type" value="Genomic_DNA"/>
</dbReference>
<dbReference type="Proteomes" id="UP000283509">
    <property type="component" value="Unassembled WGS sequence"/>
</dbReference>
<keyword evidence="4" id="KW-1185">Reference proteome</keyword>
<organism evidence="3 4">
    <name type="scientific">Penaeus vannamei</name>
    <name type="common">Whiteleg shrimp</name>
    <name type="synonym">Litopenaeus vannamei</name>
    <dbReference type="NCBI Taxonomy" id="6689"/>
    <lineage>
        <taxon>Eukaryota</taxon>
        <taxon>Metazoa</taxon>
        <taxon>Ecdysozoa</taxon>
        <taxon>Arthropoda</taxon>
        <taxon>Crustacea</taxon>
        <taxon>Multicrustacea</taxon>
        <taxon>Malacostraca</taxon>
        <taxon>Eumalacostraca</taxon>
        <taxon>Eucarida</taxon>
        <taxon>Decapoda</taxon>
        <taxon>Dendrobranchiata</taxon>
        <taxon>Penaeoidea</taxon>
        <taxon>Penaeidae</taxon>
        <taxon>Penaeus</taxon>
    </lineage>
</organism>
<reference evidence="3 4" key="2">
    <citation type="submission" date="2019-01" db="EMBL/GenBank/DDBJ databases">
        <title>The decoding of complex shrimp genome reveals the adaptation for benthos swimmer, frequently molting mechanism and breeding impact on genome.</title>
        <authorList>
            <person name="Sun Y."/>
            <person name="Gao Y."/>
            <person name="Yu Y."/>
        </authorList>
    </citation>
    <scope>NUCLEOTIDE SEQUENCE [LARGE SCALE GENOMIC DNA]</scope>
    <source>
        <tissue evidence="3">Muscle</tissue>
    </source>
</reference>
<name>A0A423T757_PENVA</name>
<reference evidence="3 4" key="1">
    <citation type="submission" date="2018-04" db="EMBL/GenBank/DDBJ databases">
        <authorList>
            <person name="Zhang X."/>
            <person name="Yuan J."/>
            <person name="Li F."/>
            <person name="Xiang J."/>
        </authorList>
    </citation>
    <scope>NUCLEOTIDE SEQUENCE [LARGE SCALE GENOMIC DNA]</scope>
    <source>
        <tissue evidence="3">Muscle</tissue>
    </source>
</reference>
<proteinExistence type="predicted"/>
<dbReference type="PRINTS" id="PR01217">
    <property type="entry name" value="PRICHEXTENSN"/>
</dbReference>
<evidence type="ECO:0000256" key="2">
    <source>
        <dbReference type="SAM" id="Phobius"/>
    </source>
</evidence>
<feature type="compositionally biased region" description="Pro residues" evidence="1">
    <location>
        <begin position="703"/>
        <end position="716"/>
    </location>
</feature>